<protein>
    <submittedName>
        <fullName evidence="1">Uncharacterized protein</fullName>
    </submittedName>
</protein>
<name>A0A3S5CIK2_9PLAT</name>
<proteinExistence type="predicted"/>
<accession>A0A3S5CIK2</accession>
<organism evidence="1 2">
    <name type="scientific">Protopolystoma xenopodis</name>
    <dbReference type="NCBI Taxonomy" id="117903"/>
    <lineage>
        <taxon>Eukaryota</taxon>
        <taxon>Metazoa</taxon>
        <taxon>Spiralia</taxon>
        <taxon>Lophotrochozoa</taxon>
        <taxon>Platyhelminthes</taxon>
        <taxon>Monogenea</taxon>
        <taxon>Polyopisthocotylea</taxon>
        <taxon>Polystomatidea</taxon>
        <taxon>Polystomatidae</taxon>
        <taxon>Protopolystoma</taxon>
    </lineage>
</organism>
<evidence type="ECO:0000313" key="1">
    <source>
        <dbReference type="EMBL" id="VEL11146.1"/>
    </source>
</evidence>
<gene>
    <name evidence="1" type="ORF">PXEA_LOCUS4586</name>
</gene>
<sequence length="73" mass="8154">MWLLSFEYDSRLELRHLTGMEEETGPPSWGRMTYVNGTPGQIGYVIHLRASAGVNTRASAQPRAGPLSEMDIF</sequence>
<keyword evidence="2" id="KW-1185">Reference proteome</keyword>
<dbReference type="Proteomes" id="UP000784294">
    <property type="component" value="Unassembled WGS sequence"/>
</dbReference>
<dbReference type="AlphaFoldDB" id="A0A3S5CIK2"/>
<comment type="caution">
    <text evidence="1">The sequence shown here is derived from an EMBL/GenBank/DDBJ whole genome shotgun (WGS) entry which is preliminary data.</text>
</comment>
<evidence type="ECO:0000313" key="2">
    <source>
        <dbReference type="Proteomes" id="UP000784294"/>
    </source>
</evidence>
<dbReference type="EMBL" id="CAAALY010010966">
    <property type="protein sequence ID" value="VEL11146.1"/>
    <property type="molecule type" value="Genomic_DNA"/>
</dbReference>
<reference evidence="1" key="1">
    <citation type="submission" date="2018-11" db="EMBL/GenBank/DDBJ databases">
        <authorList>
            <consortium name="Pathogen Informatics"/>
        </authorList>
    </citation>
    <scope>NUCLEOTIDE SEQUENCE</scope>
</reference>